<dbReference type="GO" id="GO:0015833">
    <property type="term" value="P:peptide transport"/>
    <property type="evidence" value="ECO:0007669"/>
    <property type="project" value="TreeGrafter"/>
</dbReference>
<evidence type="ECO:0000259" key="4">
    <source>
        <dbReference type="Pfam" id="PF00496"/>
    </source>
</evidence>
<dbReference type="KEGG" id="dal:Dalk_0255"/>
<dbReference type="Pfam" id="PF00496">
    <property type="entry name" value="SBP_bac_5"/>
    <property type="match status" value="1"/>
</dbReference>
<dbReference type="GO" id="GO:0030288">
    <property type="term" value="C:outer membrane-bounded periplasmic space"/>
    <property type="evidence" value="ECO:0007669"/>
    <property type="project" value="UniProtKB-ARBA"/>
</dbReference>
<dbReference type="EMBL" id="CP001322">
    <property type="protein sequence ID" value="ACL01964.1"/>
    <property type="molecule type" value="Genomic_DNA"/>
</dbReference>
<name>B8F8T2_DESAL</name>
<feature type="domain" description="Solute-binding protein family 5" evidence="4">
    <location>
        <begin position="74"/>
        <end position="413"/>
    </location>
</feature>
<dbReference type="Gene3D" id="3.40.190.10">
    <property type="entry name" value="Periplasmic binding protein-like II"/>
    <property type="match status" value="1"/>
</dbReference>
<dbReference type="Gene3D" id="3.10.105.10">
    <property type="entry name" value="Dipeptide-binding Protein, Domain 3"/>
    <property type="match status" value="1"/>
</dbReference>
<dbReference type="InterPro" id="IPR000914">
    <property type="entry name" value="SBP_5_dom"/>
</dbReference>
<keyword evidence="6" id="KW-1185">Reference proteome</keyword>
<proteinExistence type="inferred from homology"/>
<dbReference type="SUPFAM" id="SSF53850">
    <property type="entry name" value="Periplasmic binding protein-like II"/>
    <property type="match status" value="1"/>
</dbReference>
<dbReference type="Proteomes" id="UP000000739">
    <property type="component" value="Chromosome"/>
</dbReference>
<dbReference type="InterPro" id="IPR039424">
    <property type="entry name" value="SBP_5"/>
</dbReference>
<evidence type="ECO:0000256" key="3">
    <source>
        <dbReference type="ARBA" id="ARBA00022729"/>
    </source>
</evidence>
<comment type="similarity">
    <text evidence="1">Belongs to the bacterial solute-binding protein 5 family.</text>
</comment>
<dbReference type="PANTHER" id="PTHR30290">
    <property type="entry name" value="PERIPLASMIC BINDING COMPONENT OF ABC TRANSPORTER"/>
    <property type="match status" value="1"/>
</dbReference>
<sequence length="517" mass="59166">MKKISQVWVAMAVMVLVFAFTPNLVLARDTVRIGVRYDPTTVNMLELKLGSDFPVIMPMHAGLMGIHPETGERVNVLAESIEIINDKDIKIKLIETARFHNGTKLTAHDVKWTYEQCANPKNSNIMAGPLDEIEEIEVVDDYNLVMRLWEPYAPWQELLWIGICSKDYFEEVGLETFRKNPIGSGPFRFVDRKIGESVTLEIVKDYPQYQISAYHELKPEYKRLIFVTVPDDVTRLAMLETGELDFVFDVLPHQLKRLKKNSDIKIKVSDQVPSLIGLSASPNTDPIMSDRFLGQAIRHAINRQEIVDKIFLGQGYPMYMFASRSELGYDPDFFFDFNPEKAKELLKKSAYKSDKVLTLTYTNLVPNSALVAAVIQKYLQDVGIKTKLQQLEEGVTATYVRNRDPRMGHLRLYSWAGGRDPNIRILLTLMSDSPYATVTNRPRKKEMDALCKAQAKETDSEKRLEILQKIHGIIAEDAVGTFLFGLNMIYAMRSDIDYTWTPGEAFPFHLQRIRVEK</sequence>
<dbReference type="PANTHER" id="PTHR30290:SF9">
    <property type="entry name" value="OLIGOPEPTIDE-BINDING PROTEIN APPA"/>
    <property type="match status" value="1"/>
</dbReference>
<keyword evidence="3" id="KW-0732">Signal</keyword>
<dbReference type="HOGENOM" id="CLU_017028_7_3_7"/>
<dbReference type="eggNOG" id="COG0747">
    <property type="taxonomic scope" value="Bacteria"/>
</dbReference>
<organism evidence="5 6">
    <name type="scientific">Desulfatibacillum aliphaticivorans</name>
    <dbReference type="NCBI Taxonomy" id="218208"/>
    <lineage>
        <taxon>Bacteria</taxon>
        <taxon>Pseudomonadati</taxon>
        <taxon>Thermodesulfobacteriota</taxon>
        <taxon>Desulfobacteria</taxon>
        <taxon>Desulfobacterales</taxon>
        <taxon>Desulfatibacillaceae</taxon>
        <taxon>Desulfatibacillum</taxon>
    </lineage>
</organism>
<evidence type="ECO:0000256" key="2">
    <source>
        <dbReference type="ARBA" id="ARBA00022448"/>
    </source>
</evidence>
<dbReference type="RefSeq" id="WP_012609404.1">
    <property type="nucleotide sequence ID" value="NC_011768.1"/>
</dbReference>
<evidence type="ECO:0000313" key="6">
    <source>
        <dbReference type="Proteomes" id="UP000000739"/>
    </source>
</evidence>
<accession>B8F8T2</accession>
<dbReference type="AlphaFoldDB" id="B8F8T2"/>
<protein>
    <submittedName>
        <fullName evidence="5">Extracellular solute-binding protein family 5</fullName>
    </submittedName>
</protein>
<dbReference type="CDD" id="cd00995">
    <property type="entry name" value="PBP2_NikA_DppA_OppA_like"/>
    <property type="match status" value="1"/>
</dbReference>
<dbReference type="GO" id="GO:1904680">
    <property type="term" value="F:peptide transmembrane transporter activity"/>
    <property type="evidence" value="ECO:0007669"/>
    <property type="project" value="TreeGrafter"/>
</dbReference>
<evidence type="ECO:0000256" key="1">
    <source>
        <dbReference type="ARBA" id="ARBA00005695"/>
    </source>
</evidence>
<dbReference type="PIRSF" id="PIRSF002741">
    <property type="entry name" value="MppA"/>
    <property type="match status" value="1"/>
</dbReference>
<dbReference type="GO" id="GO:0043190">
    <property type="term" value="C:ATP-binding cassette (ABC) transporter complex"/>
    <property type="evidence" value="ECO:0007669"/>
    <property type="project" value="InterPro"/>
</dbReference>
<keyword evidence="2" id="KW-0813">Transport</keyword>
<evidence type="ECO:0000313" key="5">
    <source>
        <dbReference type="EMBL" id="ACL01964.1"/>
    </source>
</evidence>
<gene>
    <name evidence="5" type="ordered locus">Dalk_0255</name>
</gene>
<reference evidence="5 6" key="1">
    <citation type="journal article" date="2012" name="Environ. Microbiol.">
        <title>The genome sequence of Desulfatibacillum alkenivorans AK-01: a blueprint for anaerobic alkane oxidation.</title>
        <authorList>
            <person name="Callaghan A.V."/>
            <person name="Morris B.E."/>
            <person name="Pereira I.A."/>
            <person name="McInerney M.J."/>
            <person name="Austin R.N."/>
            <person name="Groves J.T."/>
            <person name="Kukor J.J."/>
            <person name="Suflita J.M."/>
            <person name="Young L.Y."/>
            <person name="Zylstra G.J."/>
            <person name="Wawrik B."/>
        </authorList>
    </citation>
    <scope>NUCLEOTIDE SEQUENCE [LARGE SCALE GENOMIC DNA]</scope>
    <source>
        <strain evidence="5 6">AK-01</strain>
    </source>
</reference>
<dbReference type="Gene3D" id="3.90.76.10">
    <property type="entry name" value="Dipeptide-binding Protein, Domain 1"/>
    <property type="match status" value="1"/>
</dbReference>
<dbReference type="InterPro" id="IPR030678">
    <property type="entry name" value="Peptide/Ni-bd"/>
</dbReference>